<dbReference type="Proteomes" id="UP000006852">
    <property type="component" value="Chromosome"/>
</dbReference>
<reference evidence="3" key="2">
    <citation type="submission" date="2011-04" db="EMBL/GenBank/DDBJ databases">
        <title>The complete genome of chromosome of Treponema succinifaciens DSM 2489.</title>
        <authorList>
            <person name="Lucas S."/>
            <person name="Copeland A."/>
            <person name="Lapidus A."/>
            <person name="Bruce D."/>
            <person name="Goodwin L."/>
            <person name="Pitluck S."/>
            <person name="Peters L."/>
            <person name="Kyrpides N."/>
            <person name="Mavromatis K."/>
            <person name="Ivanova N."/>
            <person name="Ovchinnikova G."/>
            <person name="Teshima H."/>
            <person name="Detter J.C."/>
            <person name="Tapia R."/>
            <person name="Han C."/>
            <person name="Land M."/>
            <person name="Hauser L."/>
            <person name="Markowitz V."/>
            <person name="Cheng J.-F."/>
            <person name="Hugenholtz P."/>
            <person name="Woyke T."/>
            <person name="Wu D."/>
            <person name="Gronow S."/>
            <person name="Wellnitz S."/>
            <person name="Brambilla E."/>
            <person name="Klenk H.-P."/>
            <person name="Eisen J.A."/>
        </authorList>
    </citation>
    <scope>NUCLEOTIDE SEQUENCE [LARGE SCALE GENOMIC DNA]</scope>
    <source>
        <strain evidence="3">ATCC 33096 / DSM 2489 / 6091</strain>
    </source>
</reference>
<evidence type="ECO:0000313" key="3">
    <source>
        <dbReference type="Proteomes" id="UP000006852"/>
    </source>
</evidence>
<evidence type="ECO:0000313" key="2">
    <source>
        <dbReference type="EMBL" id="AEB13132.1"/>
    </source>
</evidence>
<keyword evidence="1" id="KW-0732">Signal</keyword>
<name>F2NV28_TRES6</name>
<sequence length="377" mass="41356">MKINFKGAVAFAAASLLSVSAFAQTVEFTNELSSDVTAIRKGKVYNGGEDETTKDFAGLEENVVATFTSEKVDAELDVTFILDDWNDRNFGFAWDDVSWFVEYRPVEMFALGFHEDVWLEGSYLPIYDDNVALGNLGSEGFTVAVTPIEGLKFAVTVPFGGENNVNYFTSKDENDDTVNLNIGFGAEYAFEEMFTIGAAVSNVSDSDNRGFGVYAMVKPLAEQDFLIRAGYAYSKSQDDIEEDGEVVGKAYNSGFDDLSISEDFGVFGKSLFNVSVEYSLDALSFSAETLFNTDDKNSEYDMYFAACVGYELSESLSADVTGKFLFDKTSDGAEPVIGVNPNFAYTFGNHTFSAGLNYETCDGDSFISIPLSWSYSF</sequence>
<gene>
    <name evidence="2" type="ordered locus">Tresu_0167</name>
</gene>
<dbReference type="EMBL" id="CP002631">
    <property type="protein sequence ID" value="AEB13132.1"/>
    <property type="molecule type" value="Genomic_DNA"/>
</dbReference>
<dbReference type="KEGG" id="tsu:Tresu_0167"/>
<dbReference type="HOGENOM" id="CLU_733508_0_0_12"/>
<feature type="chain" id="PRO_5003287455" description="Major outer membrane protein" evidence="1">
    <location>
        <begin position="24"/>
        <end position="377"/>
    </location>
</feature>
<accession>F2NV28</accession>
<dbReference type="AlphaFoldDB" id="F2NV28"/>
<dbReference type="SUPFAM" id="SSF56935">
    <property type="entry name" value="Porins"/>
    <property type="match status" value="1"/>
</dbReference>
<dbReference type="STRING" id="869209.Tresu_0167"/>
<evidence type="ECO:0000256" key="1">
    <source>
        <dbReference type="SAM" id="SignalP"/>
    </source>
</evidence>
<protein>
    <recommendedName>
        <fullName evidence="4">Major outer membrane protein</fullName>
    </recommendedName>
</protein>
<dbReference type="RefSeq" id="WP_013700443.1">
    <property type="nucleotide sequence ID" value="NC_015385.1"/>
</dbReference>
<proteinExistence type="predicted"/>
<evidence type="ECO:0008006" key="4">
    <source>
        <dbReference type="Google" id="ProtNLM"/>
    </source>
</evidence>
<dbReference type="GeneID" id="302997407"/>
<dbReference type="eggNOG" id="ENOG5031CRA">
    <property type="taxonomic scope" value="Bacteria"/>
</dbReference>
<dbReference type="OrthoDB" id="358827at2"/>
<keyword evidence="3" id="KW-1185">Reference proteome</keyword>
<reference evidence="2 3" key="1">
    <citation type="journal article" date="2011" name="Stand. Genomic Sci.">
        <title>Complete genome sequence of Treponema succinifaciens type strain (6091).</title>
        <authorList>
            <person name="Han C."/>
            <person name="Gronow S."/>
            <person name="Teshima H."/>
            <person name="Lapidus A."/>
            <person name="Nolan M."/>
            <person name="Lucas S."/>
            <person name="Hammon N."/>
            <person name="Deshpande S."/>
            <person name="Cheng J.F."/>
            <person name="Zeytun A."/>
            <person name="Tapia R."/>
            <person name="Goodwin L."/>
            <person name="Pitluck S."/>
            <person name="Liolios K."/>
            <person name="Pagani I."/>
            <person name="Ivanova N."/>
            <person name="Mavromatis K."/>
            <person name="Mikhailova N."/>
            <person name="Huntemann M."/>
            <person name="Pati A."/>
            <person name="Chen A."/>
            <person name="Palaniappan K."/>
            <person name="Land M."/>
            <person name="Hauser L."/>
            <person name="Brambilla E.M."/>
            <person name="Rohde M."/>
            <person name="Goker M."/>
            <person name="Woyke T."/>
            <person name="Bristow J."/>
            <person name="Eisen J.A."/>
            <person name="Markowitz V."/>
            <person name="Hugenholtz P."/>
            <person name="Kyrpides N.C."/>
            <person name="Klenk H.P."/>
            <person name="Detter J.C."/>
        </authorList>
    </citation>
    <scope>NUCLEOTIDE SEQUENCE [LARGE SCALE GENOMIC DNA]</scope>
    <source>
        <strain evidence="3">ATCC 33096 / DSM 2489 / 6091</strain>
    </source>
</reference>
<organism evidence="2 3">
    <name type="scientific">Treponema succinifaciens (strain ATCC 33096 / DSM 2489 / 6091)</name>
    <dbReference type="NCBI Taxonomy" id="869209"/>
    <lineage>
        <taxon>Bacteria</taxon>
        <taxon>Pseudomonadati</taxon>
        <taxon>Spirochaetota</taxon>
        <taxon>Spirochaetia</taxon>
        <taxon>Spirochaetales</taxon>
        <taxon>Treponemataceae</taxon>
        <taxon>Treponema</taxon>
    </lineage>
</organism>
<feature type="signal peptide" evidence="1">
    <location>
        <begin position="1"/>
        <end position="23"/>
    </location>
</feature>